<feature type="domain" description="Cupin type-2" evidence="1">
    <location>
        <begin position="53"/>
        <end position="109"/>
    </location>
</feature>
<dbReference type="SUPFAM" id="SSF51182">
    <property type="entry name" value="RmlC-like cupins"/>
    <property type="match status" value="1"/>
</dbReference>
<dbReference type="InterPro" id="IPR011051">
    <property type="entry name" value="RmlC_Cupin_sf"/>
</dbReference>
<dbReference type="Proteomes" id="UP000782312">
    <property type="component" value="Unassembled WGS sequence"/>
</dbReference>
<evidence type="ECO:0000259" key="1">
    <source>
        <dbReference type="Pfam" id="PF07883"/>
    </source>
</evidence>
<dbReference type="InterPro" id="IPR013096">
    <property type="entry name" value="Cupin_2"/>
</dbReference>
<dbReference type="Gene3D" id="2.60.120.10">
    <property type="entry name" value="Jelly Rolls"/>
    <property type="match status" value="1"/>
</dbReference>
<dbReference type="EMBL" id="JACPUR010000018">
    <property type="protein sequence ID" value="MBI3127567.1"/>
    <property type="molecule type" value="Genomic_DNA"/>
</dbReference>
<dbReference type="InterPro" id="IPR052044">
    <property type="entry name" value="PKS_Associated_Protein"/>
</dbReference>
<evidence type="ECO:0000313" key="2">
    <source>
        <dbReference type="EMBL" id="MBI3127567.1"/>
    </source>
</evidence>
<dbReference type="PANTHER" id="PTHR36114:SF1">
    <property type="entry name" value="16.7 KDA PROTEIN IN WHIE LOCUS"/>
    <property type="match status" value="1"/>
</dbReference>
<dbReference type="PANTHER" id="PTHR36114">
    <property type="entry name" value="16.7 KDA PROTEIN IN WHIE LOCUS"/>
    <property type="match status" value="1"/>
</dbReference>
<organism evidence="2 3">
    <name type="scientific">Tectimicrobiota bacterium</name>
    <dbReference type="NCBI Taxonomy" id="2528274"/>
    <lineage>
        <taxon>Bacteria</taxon>
        <taxon>Pseudomonadati</taxon>
        <taxon>Nitrospinota/Tectimicrobiota group</taxon>
        <taxon>Candidatus Tectimicrobiota</taxon>
    </lineage>
</organism>
<dbReference type="InterPro" id="IPR014710">
    <property type="entry name" value="RmlC-like_jellyroll"/>
</dbReference>
<evidence type="ECO:0000313" key="3">
    <source>
        <dbReference type="Proteomes" id="UP000782312"/>
    </source>
</evidence>
<accession>A0A932HYE6</accession>
<dbReference type="CDD" id="cd02226">
    <property type="entry name" value="cupin_YdbB-like"/>
    <property type="match status" value="1"/>
</dbReference>
<reference evidence="2" key="1">
    <citation type="submission" date="2020-07" db="EMBL/GenBank/DDBJ databases">
        <title>Huge and variable diversity of episymbiotic CPR bacteria and DPANN archaea in groundwater ecosystems.</title>
        <authorList>
            <person name="He C.Y."/>
            <person name="Keren R."/>
            <person name="Whittaker M."/>
            <person name="Farag I.F."/>
            <person name="Doudna J."/>
            <person name="Cate J.H.D."/>
            <person name="Banfield J.F."/>
        </authorList>
    </citation>
    <scope>NUCLEOTIDE SEQUENCE</scope>
    <source>
        <strain evidence="2">NC_groundwater_763_Ag_S-0.2um_68_21</strain>
    </source>
</reference>
<name>A0A932HYE6_UNCTE</name>
<dbReference type="Pfam" id="PF07883">
    <property type="entry name" value="Cupin_2"/>
    <property type="match status" value="1"/>
</dbReference>
<proteinExistence type="predicted"/>
<gene>
    <name evidence="2" type="ORF">HYZ11_08195</name>
</gene>
<sequence length="123" mass="14033">MDAQAKYAINLDVRFGPLERFDVQALADACKDPWYNQTLCRVNDSVVRLGVMQGEFHWHKHDEEDEFFYVVEGRFVIDLEGRTVELAPRQGFTVPRGVMHRTRAPERSVILMVEPAGVVPTGS</sequence>
<comment type="caution">
    <text evidence="2">The sequence shown here is derived from an EMBL/GenBank/DDBJ whole genome shotgun (WGS) entry which is preliminary data.</text>
</comment>
<dbReference type="AlphaFoldDB" id="A0A932HYE6"/>
<protein>
    <submittedName>
        <fullName evidence="2">Cupin domain-containing protein</fullName>
    </submittedName>
</protein>